<evidence type="ECO:0000256" key="5">
    <source>
        <dbReference type="SAM" id="MobiDB-lite"/>
    </source>
</evidence>
<evidence type="ECO:0000259" key="6">
    <source>
        <dbReference type="Pfam" id="PF01212"/>
    </source>
</evidence>
<sequence>MNQYAGMTRTDRGNAPVCDLRSDTVTQPDAGMRQAMYEAELGDDVYGEDPQVNRLETELAERLGKEAGLFLPTGTMSNLVGLLAHCARGEEIIVGTGYHVYAYEAAGASVLGGIALCPVPVRADGALDPAVISGAVRDDDSHLAVSRLVSLENTHNGLVVPLADMSASARTARSHGLSVHLDGARFFNAIAQLGCRETELAGLVDTVSICLSKGLGTPAGSVLVGPQDLIAQARRWRKMLGGGMRQAGVLAAAGLYALKHNVEGLSEDHARADRIAQTLRELKVGTVTQATNMVFFTPTDGTNDLLRAQLAKQGVVLGGGSNGAIRMVFHKDIDDVAMERVEDGLRVFFA</sequence>
<dbReference type="PANTHER" id="PTHR48097">
    <property type="entry name" value="L-THREONINE ALDOLASE-RELATED"/>
    <property type="match status" value="1"/>
</dbReference>
<keyword evidence="4" id="KW-0663">Pyridoxal phosphate</keyword>
<feature type="region of interest" description="Disordered" evidence="5">
    <location>
        <begin position="1"/>
        <end position="24"/>
    </location>
</feature>
<dbReference type="InterPro" id="IPR015422">
    <property type="entry name" value="PyrdxlP-dep_Trfase_small"/>
</dbReference>
<dbReference type="InterPro" id="IPR001597">
    <property type="entry name" value="ArAA_b-elim_lyase/Thr_aldolase"/>
</dbReference>
<dbReference type="InterPro" id="IPR023603">
    <property type="entry name" value="Low_specificity_L-TA-like"/>
</dbReference>
<dbReference type="SUPFAM" id="SSF53383">
    <property type="entry name" value="PLP-dependent transferases"/>
    <property type="match status" value="1"/>
</dbReference>
<keyword evidence="8" id="KW-1185">Reference proteome</keyword>
<evidence type="ECO:0000256" key="3">
    <source>
        <dbReference type="ARBA" id="ARBA00011881"/>
    </source>
</evidence>
<evidence type="ECO:0000256" key="1">
    <source>
        <dbReference type="ARBA" id="ARBA00001933"/>
    </source>
</evidence>
<organism evidence="7 8">
    <name type="scientific">Aliisedimentitalea scapharcae</name>
    <dbReference type="NCBI Taxonomy" id="1524259"/>
    <lineage>
        <taxon>Bacteria</taxon>
        <taxon>Pseudomonadati</taxon>
        <taxon>Pseudomonadota</taxon>
        <taxon>Alphaproteobacteria</taxon>
        <taxon>Rhodobacterales</taxon>
        <taxon>Roseobacteraceae</taxon>
        <taxon>Aliisedimentitalea</taxon>
    </lineage>
</organism>
<protein>
    <submittedName>
        <fullName evidence="7">Low-specificity L-threonine aldolase</fullName>
        <ecNumber evidence="7">4.1.2.48</ecNumber>
    </submittedName>
</protein>
<dbReference type="Pfam" id="PF01212">
    <property type="entry name" value="Beta_elim_lyase"/>
    <property type="match status" value="1"/>
</dbReference>
<dbReference type="PANTHER" id="PTHR48097:SF9">
    <property type="entry name" value="L-THREONINE ALDOLASE"/>
    <property type="match status" value="1"/>
</dbReference>
<accession>A0ABZ2XWJ8</accession>
<dbReference type="RefSeq" id="WP_406648155.1">
    <property type="nucleotide sequence ID" value="NZ_CP123584.1"/>
</dbReference>
<evidence type="ECO:0000313" key="8">
    <source>
        <dbReference type="Proteomes" id="UP001623232"/>
    </source>
</evidence>
<keyword evidence="7" id="KW-0456">Lyase</keyword>
<feature type="domain" description="Aromatic amino acid beta-eliminating lyase/threonine aldolase" evidence="6">
    <location>
        <begin position="19"/>
        <end position="296"/>
    </location>
</feature>
<dbReference type="NCBIfam" id="NF041359">
    <property type="entry name" value="GntG_guanitoxin"/>
    <property type="match status" value="1"/>
</dbReference>
<proteinExistence type="inferred from homology"/>
<dbReference type="CDD" id="cd06502">
    <property type="entry name" value="TA_like"/>
    <property type="match status" value="1"/>
</dbReference>
<dbReference type="NCBIfam" id="NF007825">
    <property type="entry name" value="PRK10534.1"/>
    <property type="match status" value="1"/>
</dbReference>
<reference evidence="7 8" key="1">
    <citation type="submission" date="2023-04" db="EMBL/GenBank/DDBJ databases">
        <title>Complete genome sequence of Alisedimentitalea scapharcae.</title>
        <authorList>
            <person name="Rong J.-C."/>
            <person name="Yi M.-L."/>
            <person name="Zhao Q."/>
        </authorList>
    </citation>
    <scope>NUCLEOTIDE SEQUENCE [LARGE SCALE GENOMIC DNA]</scope>
    <source>
        <strain evidence="7 8">KCTC 42119</strain>
    </source>
</reference>
<evidence type="ECO:0000313" key="7">
    <source>
        <dbReference type="EMBL" id="WZK89724.1"/>
    </source>
</evidence>
<dbReference type="InterPro" id="IPR015421">
    <property type="entry name" value="PyrdxlP-dep_Trfase_major"/>
</dbReference>
<dbReference type="EMBL" id="CP123584">
    <property type="protein sequence ID" value="WZK89724.1"/>
    <property type="molecule type" value="Genomic_DNA"/>
</dbReference>
<dbReference type="Gene3D" id="3.40.640.10">
    <property type="entry name" value="Type I PLP-dependent aspartate aminotransferase-like (Major domain)"/>
    <property type="match status" value="1"/>
</dbReference>
<gene>
    <name evidence="7" type="primary">ltaE</name>
    <name evidence="7" type="ORF">QEZ52_04025</name>
</gene>
<comment type="subunit">
    <text evidence="3">Homotetramer.</text>
</comment>
<dbReference type="Gene3D" id="3.90.1150.10">
    <property type="entry name" value="Aspartate Aminotransferase, domain 1"/>
    <property type="match status" value="1"/>
</dbReference>
<comment type="similarity">
    <text evidence="2">Belongs to the threonine aldolase family.</text>
</comment>
<name>A0ABZ2XWJ8_9RHOB</name>
<evidence type="ECO:0000256" key="4">
    <source>
        <dbReference type="ARBA" id="ARBA00022898"/>
    </source>
</evidence>
<dbReference type="GO" id="GO:0016829">
    <property type="term" value="F:lyase activity"/>
    <property type="evidence" value="ECO:0007669"/>
    <property type="project" value="UniProtKB-KW"/>
</dbReference>
<dbReference type="EC" id="4.1.2.48" evidence="7"/>
<comment type="cofactor">
    <cofactor evidence="1">
        <name>pyridoxal 5'-phosphate</name>
        <dbReference type="ChEBI" id="CHEBI:597326"/>
    </cofactor>
</comment>
<dbReference type="PIRSF" id="PIRSF017617">
    <property type="entry name" value="Thr_aldolase"/>
    <property type="match status" value="1"/>
</dbReference>
<evidence type="ECO:0000256" key="2">
    <source>
        <dbReference type="ARBA" id="ARBA00006966"/>
    </source>
</evidence>
<dbReference type="Proteomes" id="UP001623232">
    <property type="component" value="Chromosome"/>
</dbReference>
<dbReference type="InterPro" id="IPR015424">
    <property type="entry name" value="PyrdxlP-dep_Trfase"/>
</dbReference>